<protein>
    <submittedName>
        <fullName evidence="1">Uncharacterized protein</fullName>
    </submittedName>
</protein>
<dbReference type="RefSeq" id="XP_058328694.1">
    <property type="nucleotide sequence ID" value="XM_058475804.1"/>
</dbReference>
<organism evidence="1 2">
    <name type="scientific">Penicillium chermesinum</name>
    <dbReference type="NCBI Taxonomy" id="63820"/>
    <lineage>
        <taxon>Eukaryota</taxon>
        <taxon>Fungi</taxon>
        <taxon>Dikarya</taxon>
        <taxon>Ascomycota</taxon>
        <taxon>Pezizomycotina</taxon>
        <taxon>Eurotiomycetes</taxon>
        <taxon>Eurotiomycetidae</taxon>
        <taxon>Eurotiales</taxon>
        <taxon>Aspergillaceae</taxon>
        <taxon>Penicillium</taxon>
    </lineage>
</organism>
<gene>
    <name evidence="1" type="ORF">N7468_006508</name>
</gene>
<proteinExistence type="predicted"/>
<name>A0A9W9NST7_9EURO</name>
<reference evidence="1" key="1">
    <citation type="submission" date="2022-11" db="EMBL/GenBank/DDBJ databases">
        <authorList>
            <person name="Petersen C."/>
        </authorList>
    </citation>
    <scope>NUCLEOTIDE SEQUENCE</scope>
    <source>
        <strain evidence="1">IBT 19713</strain>
    </source>
</reference>
<sequence>MARSPGNHNINMVGNEGRSHTVFLKSGHKKAEAVILRTTNMFLSSCACSYSNGPSWDESMYP</sequence>
<comment type="caution">
    <text evidence="1">The sequence shown here is derived from an EMBL/GenBank/DDBJ whole genome shotgun (WGS) entry which is preliminary data.</text>
</comment>
<dbReference type="AlphaFoldDB" id="A0A9W9NST7"/>
<dbReference type="EMBL" id="JAPQKS010000005">
    <property type="protein sequence ID" value="KAJ5225283.1"/>
    <property type="molecule type" value="Genomic_DNA"/>
</dbReference>
<evidence type="ECO:0000313" key="1">
    <source>
        <dbReference type="EMBL" id="KAJ5225283.1"/>
    </source>
</evidence>
<accession>A0A9W9NST7</accession>
<dbReference type="GeneID" id="83203107"/>
<dbReference type="Proteomes" id="UP001150941">
    <property type="component" value="Unassembled WGS sequence"/>
</dbReference>
<evidence type="ECO:0000313" key="2">
    <source>
        <dbReference type="Proteomes" id="UP001150941"/>
    </source>
</evidence>
<keyword evidence="2" id="KW-1185">Reference proteome</keyword>
<reference evidence="1" key="2">
    <citation type="journal article" date="2023" name="IMA Fungus">
        <title>Comparative genomic study of the Penicillium genus elucidates a diverse pangenome and 15 lateral gene transfer events.</title>
        <authorList>
            <person name="Petersen C."/>
            <person name="Sorensen T."/>
            <person name="Nielsen M.R."/>
            <person name="Sondergaard T.E."/>
            <person name="Sorensen J.L."/>
            <person name="Fitzpatrick D.A."/>
            <person name="Frisvad J.C."/>
            <person name="Nielsen K.L."/>
        </authorList>
    </citation>
    <scope>NUCLEOTIDE SEQUENCE</scope>
    <source>
        <strain evidence="1">IBT 19713</strain>
    </source>
</reference>